<dbReference type="FunCoup" id="A0A1Q6DTD1">
    <property type="interactions" value="26"/>
</dbReference>
<gene>
    <name evidence="3" type="ORF">BTN85_0079</name>
</gene>
<dbReference type="GO" id="GO:0003676">
    <property type="term" value="F:nucleic acid binding"/>
    <property type="evidence" value="ECO:0007669"/>
    <property type="project" value="InterPro"/>
</dbReference>
<dbReference type="PRINTS" id="PR00507">
    <property type="entry name" value="N12N6MTFRASE"/>
</dbReference>
<dbReference type="GO" id="GO:0016423">
    <property type="term" value="F:tRNA (guanine) methyltransferase activity"/>
    <property type="evidence" value="ECO:0007669"/>
    <property type="project" value="TreeGrafter"/>
</dbReference>
<organism evidence="3 4">
    <name type="scientific">Methanohalarchaeum thermophilum</name>
    <dbReference type="NCBI Taxonomy" id="1903181"/>
    <lineage>
        <taxon>Archaea</taxon>
        <taxon>Methanobacteriati</taxon>
        <taxon>Methanobacteriota</taxon>
        <taxon>Methanonatronarchaeia</taxon>
        <taxon>Methanonatronarchaeales</taxon>
        <taxon>Methanonatronarchaeaceae</taxon>
        <taxon>Candidatus Methanohalarchaeum</taxon>
    </lineage>
</organism>
<evidence type="ECO:0000256" key="1">
    <source>
        <dbReference type="ARBA" id="ARBA00022691"/>
    </source>
</evidence>
<reference evidence="3" key="1">
    <citation type="submission" date="2016-12" db="EMBL/GenBank/DDBJ databases">
        <title>Discovery of methanogenic haloarchaea.</title>
        <authorList>
            <person name="Sorokin D.Y."/>
            <person name="Makarova K.S."/>
            <person name="Abbas B."/>
            <person name="Ferrer M."/>
            <person name="Golyshin P.N."/>
        </authorList>
    </citation>
    <scope>NUCLEOTIDE SEQUENCE [LARGE SCALE GENOMIC DNA]</scope>
    <source>
        <strain evidence="3">HMET1</strain>
    </source>
</reference>
<accession>A0A1Q6DTD1</accession>
<dbReference type="InterPro" id="IPR000241">
    <property type="entry name" value="RlmKL-like_Mtase"/>
</dbReference>
<protein>
    <submittedName>
        <fullName evidence="3">tRNA G10 N-methylase Trm11</fullName>
    </submittedName>
</protein>
<comment type="caution">
    <text evidence="3">The sequence shown here is derived from an EMBL/GenBank/DDBJ whole genome shotgun (WGS) entry which is preliminary data.</text>
</comment>
<dbReference type="InParanoid" id="A0A1Q6DTD1"/>
<dbReference type="SUPFAM" id="SSF143437">
    <property type="entry name" value="THUMP domain-like"/>
    <property type="match status" value="1"/>
</dbReference>
<feature type="domain" description="Ribosomal RNA large subunit methyltransferase K/L-like methyltransferase" evidence="2">
    <location>
        <begin position="155"/>
        <end position="321"/>
    </location>
</feature>
<dbReference type="PANTHER" id="PTHR14911">
    <property type="entry name" value="THUMP DOMAIN-CONTAINING"/>
    <property type="match status" value="1"/>
</dbReference>
<evidence type="ECO:0000313" key="3">
    <source>
        <dbReference type="EMBL" id="OKY77611.1"/>
    </source>
</evidence>
<dbReference type="SUPFAM" id="SSF53335">
    <property type="entry name" value="S-adenosyl-L-methionine-dependent methyltransferases"/>
    <property type="match status" value="1"/>
</dbReference>
<keyword evidence="4" id="KW-1185">Reference proteome</keyword>
<dbReference type="PANTHER" id="PTHR14911:SF21">
    <property type="entry name" value="N2-METHYLGUANOSINE TRNA METHYLTRANSFERASE"/>
    <property type="match status" value="1"/>
</dbReference>
<dbReference type="Pfam" id="PF01170">
    <property type="entry name" value="UPF0020"/>
    <property type="match status" value="1"/>
</dbReference>
<dbReference type="GO" id="GO:0030488">
    <property type="term" value="P:tRNA methylation"/>
    <property type="evidence" value="ECO:0007669"/>
    <property type="project" value="TreeGrafter"/>
</dbReference>
<dbReference type="STRING" id="1903181.BTN85_0079"/>
<evidence type="ECO:0000259" key="2">
    <source>
        <dbReference type="Pfam" id="PF01170"/>
    </source>
</evidence>
<dbReference type="Gene3D" id="3.40.50.150">
    <property type="entry name" value="Vaccinia Virus protein VP39"/>
    <property type="match status" value="1"/>
</dbReference>
<evidence type="ECO:0000313" key="4">
    <source>
        <dbReference type="Proteomes" id="UP000185744"/>
    </source>
</evidence>
<dbReference type="AlphaFoldDB" id="A0A1Q6DTD1"/>
<dbReference type="PROSITE" id="PS00092">
    <property type="entry name" value="N6_MTASE"/>
    <property type="match status" value="1"/>
</dbReference>
<dbReference type="InterPro" id="IPR002052">
    <property type="entry name" value="DNA_methylase_N6_adenine_CS"/>
</dbReference>
<sequence length="335" mass="38104">MNLVFELSGEKTEIGLEEVKSVLEVFEIDYKVICFEDPILVIEVEEIDLNILRNRLAFTHSISNLISISENIEGLIDSASNLETDLTYSVRANQKKVNKPIKNMDVESKVGSAISGDVDLESPGVRFQVFITNRCFFLTEKFFDINKKEFRRRKPNLRPFFKPGAVKPKFARGIVNLLGLTKRDYLLDLFSGTGSYLLEASLIGCRAIGVDIELDMLEGMLDNFRSIDEEVNCILGDSRFLPVQDSSVDAVVMDPPYGRSSGYRAGSLSELYEKALRESIRVLRGNGRLCVITPKKSRFSINKGYKLEKVSKFEVRVHRNLTRDIKIFKRCKYND</sequence>
<dbReference type="EMBL" id="MSDW01000001">
    <property type="protein sequence ID" value="OKY77611.1"/>
    <property type="molecule type" value="Genomic_DNA"/>
</dbReference>
<dbReference type="CDD" id="cd02440">
    <property type="entry name" value="AdoMet_MTases"/>
    <property type="match status" value="1"/>
</dbReference>
<dbReference type="Proteomes" id="UP000185744">
    <property type="component" value="Unassembled WGS sequence"/>
</dbReference>
<name>A0A1Q6DTD1_METT1</name>
<keyword evidence="1" id="KW-0949">S-adenosyl-L-methionine</keyword>
<proteinExistence type="predicted"/>
<dbReference type="InterPro" id="IPR029063">
    <property type="entry name" value="SAM-dependent_MTases_sf"/>
</dbReference>